<dbReference type="Pfam" id="PF14520">
    <property type="entry name" value="HHH_5"/>
    <property type="match status" value="1"/>
</dbReference>
<dbReference type="Proteomes" id="UP000320623">
    <property type="component" value="Unassembled WGS sequence"/>
</dbReference>
<evidence type="ECO:0000256" key="1">
    <source>
        <dbReference type="ARBA" id="ARBA00006525"/>
    </source>
</evidence>
<sequence>MKVEVKHLLQLMTIPGIGSNRIRNLINHFKETELIFKATPFELSRVEGINKTLAKKIFKLREQNSKFVDDQLSKADKLKVKVITFWDDSYPELLRKIYDPPVILFVRGELKPEDKFSIAIVGTRTPTNYGKMMCEKFATELAKMNLTIVSGFARGIDTIAHLSALKSGGRTIAVLGSGVDYIYPPENRKIVESVLSNGAIVSEFPMGTKPDAMNFPRRNRIISGMSIGVLVVETSKTGGAMITAEFANDQNRDVFAIPGNIDSIKSQGTNFLIKQNKAKLTETVDDIIEEIRPLIHPILKTEPPKPKVELNVFEGKIFDVLSPSQPLHVDKIAELSGLSITDTLVHLLSLEFKDLVIQLPGKLFVKKI</sequence>
<organism evidence="4 5">
    <name type="scientific">Candidatus Thermokryptus mobilis</name>
    <dbReference type="NCBI Taxonomy" id="1643428"/>
    <lineage>
        <taxon>Bacteria</taxon>
        <taxon>Pseudomonadati</taxon>
        <taxon>Candidatus Kryptoniota</taxon>
        <taxon>Candidatus Thermokryptus</taxon>
    </lineage>
</organism>
<dbReference type="SUPFAM" id="SSF47781">
    <property type="entry name" value="RuvA domain 2-like"/>
    <property type="match status" value="1"/>
</dbReference>
<gene>
    <name evidence="4" type="ORF">JGI1_00364</name>
</gene>
<feature type="domain" description="DprA winged helix" evidence="3">
    <location>
        <begin position="302"/>
        <end position="362"/>
    </location>
</feature>
<dbReference type="RefSeq" id="WP_235894660.1">
    <property type="nucleotide sequence ID" value="NZ_FAOO01000002.1"/>
</dbReference>
<proteinExistence type="inferred from homology"/>
<feature type="domain" description="Smf/DprA SLOG" evidence="2">
    <location>
        <begin position="81"/>
        <end position="291"/>
    </location>
</feature>
<dbReference type="InterPro" id="IPR041614">
    <property type="entry name" value="DprA_WH"/>
</dbReference>
<evidence type="ECO:0000259" key="3">
    <source>
        <dbReference type="Pfam" id="PF17782"/>
    </source>
</evidence>
<accession>A0A0S4MT34</accession>
<evidence type="ECO:0000259" key="2">
    <source>
        <dbReference type="Pfam" id="PF02481"/>
    </source>
</evidence>
<dbReference type="Pfam" id="PF17782">
    <property type="entry name" value="WHD_DprA"/>
    <property type="match status" value="1"/>
</dbReference>
<dbReference type="Gene3D" id="1.10.10.10">
    <property type="entry name" value="Winged helix-like DNA-binding domain superfamily/Winged helix DNA-binding domain"/>
    <property type="match status" value="1"/>
</dbReference>
<dbReference type="PANTHER" id="PTHR43022:SF1">
    <property type="entry name" value="PROTEIN SMF"/>
    <property type="match status" value="1"/>
</dbReference>
<name>A0A0S4MT34_9BACT</name>
<evidence type="ECO:0000313" key="5">
    <source>
        <dbReference type="Proteomes" id="UP000320623"/>
    </source>
</evidence>
<dbReference type="InterPro" id="IPR036388">
    <property type="entry name" value="WH-like_DNA-bd_sf"/>
</dbReference>
<dbReference type="NCBIfam" id="TIGR00732">
    <property type="entry name" value="dprA"/>
    <property type="match status" value="1"/>
</dbReference>
<dbReference type="GO" id="GO:0009294">
    <property type="term" value="P:DNA-mediated transformation"/>
    <property type="evidence" value="ECO:0007669"/>
    <property type="project" value="InterPro"/>
</dbReference>
<dbReference type="InterPro" id="IPR010994">
    <property type="entry name" value="RuvA_2-like"/>
</dbReference>
<reference evidence="5" key="1">
    <citation type="submission" date="2015-11" db="EMBL/GenBank/DDBJ databases">
        <authorList>
            <person name="Varghese N."/>
        </authorList>
    </citation>
    <scope>NUCLEOTIDE SEQUENCE [LARGE SCALE GENOMIC DNA]</scope>
</reference>
<dbReference type="AlphaFoldDB" id="A0A0S4MT34"/>
<dbReference type="Pfam" id="PF02481">
    <property type="entry name" value="DNA_processg_A"/>
    <property type="match status" value="1"/>
</dbReference>
<dbReference type="PANTHER" id="PTHR43022">
    <property type="entry name" value="PROTEIN SMF"/>
    <property type="match status" value="1"/>
</dbReference>
<dbReference type="EMBL" id="FAOO01000002">
    <property type="protein sequence ID" value="CUU01881.1"/>
    <property type="molecule type" value="Genomic_DNA"/>
</dbReference>
<protein>
    <submittedName>
        <fullName evidence="4">DNA processing protein</fullName>
    </submittedName>
</protein>
<dbReference type="InterPro" id="IPR003488">
    <property type="entry name" value="DprA"/>
</dbReference>
<dbReference type="InterPro" id="IPR057666">
    <property type="entry name" value="DrpA_SLOG"/>
</dbReference>
<comment type="similarity">
    <text evidence="1">Belongs to the DprA/Smf family.</text>
</comment>
<keyword evidence="5" id="KW-1185">Reference proteome</keyword>
<dbReference type="SUPFAM" id="SSF102405">
    <property type="entry name" value="MCP/YpsA-like"/>
    <property type="match status" value="1"/>
</dbReference>
<dbReference type="Gene3D" id="3.40.50.450">
    <property type="match status" value="1"/>
</dbReference>
<dbReference type="STRING" id="1643428.GCA_001442855_00351"/>
<evidence type="ECO:0000313" key="4">
    <source>
        <dbReference type="EMBL" id="CUU01881.1"/>
    </source>
</evidence>